<feature type="compositionally biased region" description="Basic and acidic residues" evidence="1">
    <location>
        <begin position="214"/>
        <end position="226"/>
    </location>
</feature>
<reference evidence="2 3" key="1">
    <citation type="submission" date="2019-11" db="EMBL/GenBank/DDBJ databases">
        <authorList>
            <person name="Im W.T."/>
        </authorList>
    </citation>
    <scope>NUCLEOTIDE SEQUENCE [LARGE SCALE GENOMIC DNA]</scope>
    <source>
        <strain evidence="2 3">SB-02</strain>
    </source>
</reference>
<evidence type="ECO:0000313" key="3">
    <source>
        <dbReference type="Proteomes" id="UP000426027"/>
    </source>
</evidence>
<dbReference type="KEGG" id="fls:GLV81_09295"/>
<accession>A0A6I6GIM3</accession>
<name>A0A6I6GIM3_9BACT</name>
<gene>
    <name evidence="2" type="ORF">GLV81_09295</name>
</gene>
<evidence type="ECO:0000313" key="2">
    <source>
        <dbReference type="EMBL" id="QGW28265.1"/>
    </source>
</evidence>
<evidence type="ECO:0000256" key="1">
    <source>
        <dbReference type="SAM" id="MobiDB-lite"/>
    </source>
</evidence>
<proteinExistence type="predicted"/>
<dbReference type="RefSeq" id="WP_157478622.1">
    <property type="nucleotide sequence ID" value="NZ_CP046566.1"/>
</dbReference>
<keyword evidence="3" id="KW-1185">Reference proteome</keyword>
<protein>
    <submittedName>
        <fullName evidence="2">Uncharacterized protein</fullName>
    </submittedName>
</protein>
<feature type="region of interest" description="Disordered" evidence="1">
    <location>
        <begin position="202"/>
        <end position="226"/>
    </location>
</feature>
<sequence>MQSIHTLIQQLAAAANRGEDNSALLARVEELRTKLLAVQSIVEETVAVTAGTDFVTNNINKPAATLPRPSVQYAPPKPPSVIVVEEEPQPMAMPVHEETVVVEAIAQPQPAAEPVIEHIAVVAPAPMEETPVVVQSPTIPVEAIVHPAYDSIPDPMVKAALRHMDELHAAFLPPAEEVHELPLTDEMIEEAEAIELAKLQPLPESFEQMPTPKEVAEQDERNEPKDLNDKLAQRTKVLNELFAQPEPVLAEKIVPGKIADLRKAITISEKYQFIASLFRGDEQMFERSVKTLNGFAIYQEAQYWMQRELLLKLGWSEDDALVQQFVSLVQRRFA</sequence>
<dbReference type="AlphaFoldDB" id="A0A6I6GIM3"/>
<organism evidence="2 3">
    <name type="scientific">Phnomibacter ginsenosidimutans</name>
    <dbReference type="NCBI Taxonomy" id="2676868"/>
    <lineage>
        <taxon>Bacteria</taxon>
        <taxon>Pseudomonadati</taxon>
        <taxon>Bacteroidota</taxon>
        <taxon>Chitinophagia</taxon>
        <taxon>Chitinophagales</taxon>
        <taxon>Chitinophagaceae</taxon>
        <taxon>Phnomibacter</taxon>
    </lineage>
</organism>
<dbReference type="Proteomes" id="UP000426027">
    <property type="component" value="Chromosome"/>
</dbReference>
<dbReference type="EMBL" id="CP046566">
    <property type="protein sequence ID" value="QGW28265.1"/>
    <property type="molecule type" value="Genomic_DNA"/>
</dbReference>